<dbReference type="Proteomes" id="UP000004491">
    <property type="component" value="Unassembled WGS sequence"/>
</dbReference>
<accession>G2DFS3</accession>
<name>G2DFS3_9GAMM</name>
<keyword evidence="3" id="KW-1185">Reference proteome</keyword>
<dbReference type="AlphaFoldDB" id="G2DFS3"/>
<sequence>MHRLARHPPSERRLLCRLALPIRAAASAVGSGSASWEPAALSSGTAVASVALGRVLAIVRAQRGVDRILFRVHLTLAGGAEGLALGVDAAASGPGWSLVVAGVARLHRCAADAPGALAALGGGLCLGRGAVSICPPPSLAYMVVPLLPFAALLAAAGLEAVVERTGLVAWQQTMVLSLLLVALGAGPYFATFWGLRQVPMERQVASLRLLKEVLRPDDRIIDPSGLAYFVRPALAFWYSDSLFRQRYQEAVASVVDLKGADAASLALQTYRLQWLPAELRQRLGLDTARSCGGVSFLQQDERERRISEACELRQDRLESFW</sequence>
<evidence type="ECO:0000313" key="3">
    <source>
        <dbReference type="Proteomes" id="UP000004491"/>
    </source>
</evidence>
<dbReference type="EMBL" id="AFOC01000077">
    <property type="protein sequence ID" value="EGV50515.1"/>
    <property type="molecule type" value="Genomic_DNA"/>
</dbReference>
<keyword evidence="1" id="KW-1133">Transmembrane helix</keyword>
<gene>
    <name evidence="2" type="ORF">Rifp1Sym_cx00010</name>
</gene>
<evidence type="ECO:0000313" key="2">
    <source>
        <dbReference type="EMBL" id="EGV50515.1"/>
    </source>
</evidence>
<evidence type="ECO:0000256" key="1">
    <source>
        <dbReference type="SAM" id="Phobius"/>
    </source>
</evidence>
<reference evidence="2" key="1">
    <citation type="journal article" date="2011" name="ISME J.">
        <title>The endosymbionts of the deep-sea tubeworms Riftia pachyptila and Tevnia jerichonana share an identical physiology as revealed by proteogenomic analyses.</title>
        <authorList>
            <person name="Gardebrecht A."/>
            <person name="Markert S."/>
            <person name="Felbeck H."/>
            <person name="Thuermer A."/>
            <person name="Albrecht D."/>
            <person name="Wollherr A."/>
            <person name="Kabisch J."/>
            <person name="Lehmann R."/>
            <person name="Daniel R."/>
            <person name="Liesegang H."/>
            <person name="Hecker M."/>
            <person name="Sievert S.M."/>
            <person name="Schweder T."/>
        </authorList>
    </citation>
    <scope>NUCLEOTIDE SEQUENCE [LARGE SCALE GENOMIC DNA]</scope>
</reference>
<keyword evidence="1" id="KW-0472">Membrane</keyword>
<protein>
    <submittedName>
        <fullName evidence="2">Uncharacterized protein</fullName>
    </submittedName>
</protein>
<feature type="transmembrane region" description="Helical" evidence="1">
    <location>
        <begin position="139"/>
        <end position="162"/>
    </location>
</feature>
<organism evidence="2 3">
    <name type="scientific">endosymbiont of Riftia pachyptila</name>
    <name type="common">vent Ph05</name>
    <dbReference type="NCBI Taxonomy" id="1048808"/>
    <lineage>
        <taxon>Bacteria</taxon>
        <taxon>Pseudomonadati</taxon>
        <taxon>Pseudomonadota</taxon>
        <taxon>Gammaproteobacteria</taxon>
        <taxon>sulfur-oxidizing symbionts</taxon>
    </lineage>
</organism>
<comment type="caution">
    <text evidence="2">The sequence shown here is derived from an EMBL/GenBank/DDBJ whole genome shotgun (WGS) entry which is preliminary data.</text>
</comment>
<proteinExistence type="predicted"/>
<feature type="transmembrane region" description="Helical" evidence="1">
    <location>
        <begin position="174"/>
        <end position="195"/>
    </location>
</feature>
<keyword evidence="1" id="KW-0812">Transmembrane</keyword>